<evidence type="ECO:0000256" key="2">
    <source>
        <dbReference type="ARBA" id="ARBA00022741"/>
    </source>
</evidence>
<dbReference type="InterPro" id="IPR036554">
    <property type="entry name" value="GHMP_kinase_C_sf"/>
</dbReference>
<dbReference type="Gene3D" id="3.30.230.120">
    <property type="match status" value="1"/>
</dbReference>
<dbReference type="PRINTS" id="PR00960">
    <property type="entry name" value="LMBPPROTEIN"/>
</dbReference>
<keyword evidence="9" id="KW-1185">Reference proteome</keyword>
<dbReference type="InterPro" id="IPR006203">
    <property type="entry name" value="GHMP_knse_ATP-bd_CS"/>
</dbReference>
<dbReference type="Pfam" id="PF08544">
    <property type="entry name" value="GHMP_kinases_C"/>
    <property type="match status" value="1"/>
</dbReference>
<dbReference type="Proteomes" id="UP000272778">
    <property type="component" value="Unassembled WGS sequence"/>
</dbReference>
<keyword evidence="4" id="KW-0067">ATP-binding</keyword>
<evidence type="ECO:0000313" key="9">
    <source>
        <dbReference type="Proteomes" id="UP000272778"/>
    </source>
</evidence>
<dbReference type="InterPro" id="IPR001174">
    <property type="entry name" value="HddA/FKP"/>
</dbReference>
<dbReference type="SUPFAM" id="SSF54211">
    <property type="entry name" value="Ribosomal protein S5 domain 2-like"/>
    <property type="match status" value="1"/>
</dbReference>
<protein>
    <submittedName>
        <fullName evidence="8">Galactokinase</fullName>
    </submittedName>
</protein>
<evidence type="ECO:0000259" key="7">
    <source>
        <dbReference type="Pfam" id="PF08544"/>
    </source>
</evidence>
<proteinExistence type="inferred from homology"/>
<dbReference type="InterPro" id="IPR013750">
    <property type="entry name" value="GHMP_kinase_C_dom"/>
</dbReference>
<evidence type="ECO:0000256" key="5">
    <source>
        <dbReference type="ARBA" id="ARBA00038121"/>
    </source>
</evidence>
<gene>
    <name evidence="8" type="ORF">D1Y85_04835</name>
</gene>
<feature type="domain" description="GHMP kinase N-terminal" evidence="6">
    <location>
        <begin position="74"/>
        <end position="155"/>
    </location>
</feature>
<evidence type="ECO:0000256" key="1">
    <source>
        <dbReference type="ARBA" id="ARBA00022679"/>
    </source>
</evidence>
<evidence type="ECO:0000259" key="6">
    <source>
        <dbReference type="Pfam" id="PF00288"/>
    </source>
</evidence>
<keyword evidence="3 8" id="KW-0418">Kinase</keyword>
<reference evidence="8 9" key="1">
    <citation type="submission" date="2018-11" db="EMBL/GenBank/DDBJ databases">
        <title>Paraburkholderia sp. DHOA04, isolated from soil.</title>
        <authorList>
            <person name="Gao Z.-H."/>
            <person name="Qiu L.-H."/>
            <person name="Fu J.-C."/>
        </authorList>
    </citation>
    <scope>NUCLEOTIDE SEQUENCE [LARGE SCALE GENOMIC DNA]</scope>
    <source>
        <strain evidence="8 9">DHOA04</strain>
    </source>
</reference>
<organism evidence="8 9">
    <name type="scientific">Paraburkholderia dinghuensis</name>
    <dbReference type="NCBI Taxonomy" id="2305225"/>
    <lineage>
        <taxon>Bacteria</taxon>
        <taxon>Pseudomonadati</taxon>
        <taxon>Pseudomonadota</taxon>
        <taxon>Betaproteobacteria</taxon>
        <taxon>Burkholderiales</taxon>
        <taxon>Burkholderiaceae</taxon>
        <taxon>Paraburkholderia</taxon>
    </lineage>
</organism>
<comment type="similarity">
    <text evidence="5">Belongs to the GHMP kinase family.</text>
</comment>
<keyword evidence="2" id="KW-0547">Nucleotide-binding</keyword>
<dbReference type="GO" id="GO:0042352">
    <property type="term" value="P:GDP-L-fucose salvage"/>
    <property type="evidence" value="ECO:0007669"/>
    <property type="project" value="TreeGrafter"/>
</dbReference>
<dbReference type="EMBL" id="RQIS01000003">
    <property type="protein sequence ID" value="RQH08348.1"/>
    <property type="molecule type" value="Genomic_DNA"/>
</dbReference>
<dbReference type="PIRSF" id="PIRSF036406">
    <property type="entry name" value="Hept_kin"/>
    <property type="match status" value="1"/>
</dbReference>
<accession>A0A3N6MWK9</accession>
<dbReference type="InterPro" id="IPR020568">
    <property type="entry name" value="Ribosomal_Su5_D2-typ_SF"/>
</dbReference>
<keyword evidence="1" id="KW-0808">Transferase</keyword>
<dbReference type="GO" id="GO:0050201">
    <property type="term" value="F:fucokinase activity"/>
    <property type="evidence" value="ECO:0007669"/>
    <property type="project" value="TreeGrafter"/>
</dbReference>
<comment type="caution">
    <text evidence="8">The sequence shown here is derived from an EMBL/GenBank/DDBJ whole genome shotgun (WGS) entry which is preliminary data.</text>
</comment>
<dbReference type="PROSITE" id="PS00627">
    <property type="entry name" value="GHMP_KINASES_ATP"/>
    <property type="match status" value="1"/>
</dbReference>
<dbReference type="GO" id="GO:0005524">
    <property type="term" value="F:ATP binding"/>
    <property type="evidence" value="ECO:0007669"/>
    <property type="project" value="UniProtKB-KW"/>
</dbReference>
<dbReference type="AlphaFoldDB" id="A0A3N6MWK9"/>
<dbReference type="RefSeq" id="WP_124149914.1">
    <property type="nucleotide sequence ID" value="NZ_RQIS01000003.1"/>
</dbReference>
<evidence type="ECO:0000256" key="3">
    <source>
        <dbReference type="ARBA" id="ARBA00022777"/>
    </source>
</evidence>
<dbReference type="InterPro" id="IPR052203">
    <property type="entry name" value="GHMP_Kinase-Related"/>
</dbReference>
<dbReference type="SUPFAM" id="SSF55060">
    <property type="entry name" value="GHMP Kinase, C-terminal domain"/>
    <property type="match status" value="1"/>
</dbReference>
<dbReference type="InterPro" id="IPR006204">
    <property type="entry name" value="GHMP_kinase_N_dom"/>
</dbReference>
<evidence type="ECO:0000256" key="4">
    <source>
        <dbReference type="ARBA" id="ARBA00022840"/>
    </source>
</evidence>
<dbReference type="PANTHER" id="PTHR32463">
    <property type="entry name" value="L-FUCOSE KINASE"/>
    <property type="match status" value="1"/>
</dbReference>
<sequence length="327" mass="36547">MIIARSPLRISLGGGGTDLPSYYREHEGFLVSAAIDKYVYVTVMRPFAEGIYLKYSQLEQVEKIADVKHPIIREALQILDFKTPQVEITTLADIPAGTGLGSSGSFTTALLKALYTHRKRCLHQEELAALACHIEIDRLAQPIGKQDQYIAAVGGVTCFTFHQDDRVTATPLKLRPDSMFDLEDNLLLFFTGYSRSASGILKDQQVRSEKNDAEMLNNLHYVKELGYRSKEALETGNMIQFGELMHEHWEHKKKRSGGMSNPKIDEWYDLAIRNGAVGGKLVGAGGGGFLMFLAHDRNKLRRTMAASGLEEVRFRFDFEGTKVVLSS</sequence>
<dbReference type="PANTHER" id="PTHR32463:SF0">
    <property type="entry name" value="L-FUCOSE KINASE"/>
    <property type="match status" value="1"/>
</dbReference>
<dbReference type="InterPro" id="IPR014606">
    <property type="entry name" value="Heptose_7-P_kinase"/>
</dbReference>
<feature type="domain" description="GHMP kinase C-terminal" evidence="7">
    <location>
        <begin position="230"/>
        <end position="299"/>
    </location>
</feature>
<name>A0A3N6MWK9_9BURK</name>
<dbReference type="OrthoDB" id="9812992at2"/>
<dbReference type="Pfam" id="PF00288">
    <property type="entry name" value="GHMP_kinases_N"/>
    <property type="match status" value="1"/>
</dbReference>
<evidence type="ECO:0000313" key="8">
    <source>
        <dbReference type="EMBL" id="RQH08348.1"/>
    </source>
</evidence>